<keyword evidence="1" id="KW-1133">Transmembrane helix</keyword>
<feature type="transmembrane region" description="Helical" evidence="1">
    <location>
        <begin position="47"/>
        <end position="68"/>
    </location>
</feature>
<dbReference type="OrthoDB" id="2749860at2759"/>
<keyword evidence="1" id="KW-0472">Membrane</keyword>
<feature type="transmembrane region" description="Helical" evidence="1">
    <location>
        <begin position="268"/>
        <end position="288"/>
    </location>
</feature>
<reference evidence="3 4" key="1">
    <citation type="submission" date="2018-11" db="EMBL/GenBank/DDBJ databases">
        <title>Genome assembly of Steccherinum ochraceum LE-BIN_3174, the white-rot fungus of the Steccherinaceae family (The Residual Polyporoid clade, Polyporales, Basidiomycota).</title>
        <authorList>
            <person name="Fedorova T.V."/>
            <person name="Glazunova O.A."/>
            <person name="Landesman E.O."/>
            <person name="Moiseenko K.V."/>
            <person name="Psurtseva N.V."/>
            <person name="Savinova O.S."/>
            <person name="Shakhova N.V."/>
            <person name="Tyazhelova T.V."/>
            <person name="Vasina D.V."/>
        </authorList>
    </citation>
    <scope>NUCLEOTIDE SEQUENCE [LARGE SCALE GENOMIC DNA]</scope>
    <source>
        <strain evidence="3 4">LE-BIN_3174</strain>
    </source>
</reference>
<protein>
    <recommendedName>
        <fullName evidence="2">DUF6534 domain-containing protein</fullName>
    </recommendedName>
</protein>
<dbReference type="EMBL" id="RWJN01000224">
    <property type="protein sequence ID" value="TCD64634.1"/>
    <property type="molecule type" value="Genomic_DNA"/>
</dbReference>
<keyword evidence="4" id="KW-1185">Reference proteome</keyword>
<dbReference type="InterPro" id="IPR045339">
    <property type="entry name" value="DUF6534"/>
</dbReference>
<comment type="caution">
    <text evidence="3">The sequence shown here is derived from an EMBL/GenBank/DDBJ whole genome shotgun (WGS) entry which is preliminary data.</text>
</comment>
<organism evidence="3 4">
    <name type="scientific">Steccherinum ochraceum</name>
    <dbReference type="NCBI Taxonomy" id="92696"/>
    <lineage>
        <taxon>Eukaryota</taxon>
        <taxon>Fungi</taxon>
        <taxon>Dikarya</taxon>
        <taxon>Basidiomycota</taxon>
        <taxon>Agaricomycotina</taxon>
        <taxon>Agaricomycetes</taxon>
        <taxon>Polyporales</taxon>
        <taxon>Steccherinaceae</taxon>
        <taxon>Steccherinum</taxon>
    </lineage>
</organism>
<sequence>MAASIVESRLGALVVEGCITLMLYGVLTVQAYVFMLSSQKDSMFMKLSAASVWLLESLVSAFMIHALYHYTITLFGHPTEIEMVVWSAPSLYTADRVAVTMVQGHVNVSSSPNSCLTFIQLLHLSHLADEREISFLRYPRSSLGLTYRSVLFPYPISVAILAYIWKLKTWTKIHSDGITRKIVTSCLSVGLATDVVVTAYMIYFLQRDKVGFRGYAFAFTQRVDEAKTTVRTDHAIRKMITSIVNSGTAVVASSVALLATYLSSKQSLAFIGFITISSVSYGNMYFGILNASRALRKNAAIVSASGGQELSTFNQHRMRQPIEILSVQETETTPGNVPMGILKTTQLHDDSEGSFDAEKAKEASLAHKTSDLSEVVS</sequence>
<dbReference type="Pfam" id="PF20152">
    <property type="entry name" value="DUF6534"/>
    <property type="match status" value="1"/>
</dbReference>
<feature type="transmembrane region" description="Helical" evidence="1">
    <location>
        <begin position="12"/>
        <end position="35"/>
    </location>
</feature>
<proteinExistence type="predicted"/>
<keyword evidence="1" id="KW-0812">Transmembrane</keyword>
<feature type="domain" description="DUF6534" evidence="2">
    <location>
        <begin position="191"/>
        <end position="291"/>
    </location>
</feature>
<feature type="transmembrane region" description="Helical" evidence="1">
    <location>
        <begin position="145"/>
        <end position="165"/>
    </location>
</feature>
<evidence type="ECO:0000259" key="2">
    <source>
        <dbReference type="Pfam" id="PF20152"/>
    </source>
</evidence>
<feature type="transmembrane region" description="Helical" evidence="1">
    <location>
        <begin position="243"/>
        <end position="262"/>
    </location>
</feature>
<evidence type="ECO:0000256" key="1">
    <source>
        <dbReference type="SAM" id="Phobius"/>
    </source>
</evidence>
<accession>A0A4R0RQF4</accession>
<gene>
    <name evidence="3" type="ORF">EIP91_003836</name>
</gene>
<dbReference type="AlphaFoldDB" id="A0A4R0RQF4"/>
<evidence type="ECO:0000313" key="4">
    <source>
        <dbReference type="Proteomes" id="UP000292702"/>
    </source>
</evidence>
<dbReference type="Proteomes" id="UP000292702">
    <property type="component" value="Unassembled WGS sequence"/>
</dbReference>
<evidence type="ECO:0000313" key="3">
    <source>
        <dbReference type="EMBL" id="TCD64634.1"/>
    </source>
</evidence>
<dbReference type="STRING" id="92696.A0A4R0RQF4"/>
<name>A0A4R0RQF4_9APHY</name>